<feature type="compositionally biased region" description="Low complexity" evidence="2">
    <location>
        <begin position="465"/>
        <end position="479"/>
    </location>
</feature>
<organism evidence="3 4">
    <name type="scientific">Penaeus vannamei</name>
    <name type="common">Whiteleg shrimp</name>
    <name type="synonym">Litopenaeus vannamei</name>
    <dbReference type="NCBI Taxonomy" id="6689"/>
    <lineage>
        <taxon>Eukaryota</taxon>
        <taxon>Metazoa</taxon>
        <taxon>Ecdysozoa</taxon>
        <taxon>Arthropoda</taxon>
        <taxon>Crustacea</taxon>
        <taxon>Multicrustacea</taxon>
        <taxon>Malacostraca</taxon>
        <taxon>Eumalacostraca</taxon>
        <taxon>Eucarida</taxon>
        <taxon>Decapoda</taxon>
        <taxon>Dendrobranchiata</taxon>
        <taxon>Penaeoidea</taxon>
        <taxon>Penaeidae</taxon>
        <taxon>Penaeus</taxon>
    </lineage>
</organism>
<keyword evidence="4" id="KW-1185">Reference proteome</keyword>
<feature type="compositionally biased region" description="Polar residues" evidence="2">
    <location>
        <begin position="1331"/>
        <end position="1340"/>
    </location>
</feature>
<feature type="region of interest" description="Disordered" evidence="2">
    <location>
        <begin position="1291"/>
        <end position="1340"/>
    </location>
</feature>
<name>A0A3R7PQE1_PENVA</name>
<dbReference type="EMBL" id="QCYY01001983">
    <property type="protein sequence ID" value="ROT73837.1"/>
    <property type="molecule type" value="Genomic_DNA"/>
</dbReference>
<feature type="region of interest" description="Disordered" evidence="2">
    <location>
        <begin position="267"/>
        <end position="307"/>
    </location>
</feature>
<feature type="compositionally biased region" description="Basic and acidic residues" evidence="2">
    <location>
        <begin position="267"/>
        <end position="277"/>
    </location>
</feature>
<comment type="caution">
    <text evidence="3">The sequence shown here is derived from an EMBL/GenBank/DDBJ whole genome shotgun (WGS) entry which is preliminary data.</text>
</comment>
<proteinExistence type="predicted"/>
<feature type="region of interest" description="Disordered" evidence="2">
    <location>
        <begin position="534"/>
        <end position="603"/>
    </location>
</feature>
<feature type="region of interest" description="Disordered" evidence="2">
    <location>
        <begin position="1172"/>
        <end position="1226"/>
    </location>
</feature>
<feature type="compositionally biased region" description="Low complexity" evidence="2">
    <location>
        <begin position="808"/>
        <end position="824"/>
    </location>
</feature>
<feature type="compositionally biased region" description="Low complexity" evidence="2">
    <location>
        <begin position="919"/>
        <end position="929"/>
    </location>
</feature>
<feature type="compositionally biased region" description="Basic and acidic residues" evidence="2">
    <location>
        <begin position="537"/>
        <end position="565"/>
    </location>
</feature>
<feature type="compositionally biased region" description="Polar residues" evidence="2">
    <location>
        <begin position="775"/>
        <end position="786"/>
    </location>
</feature>
<reference evidence="3 4" key="1">
    <citation type="submission" date="2018-04" db="EMBL/GenBank/DDBJ databases">
        <authorList>
            <person name="Zhang X."/>
            <person name="Yuan J."/>
            <person name="Li F."/>
            <person name="Xiang J."/>
        </authorList>
    </citation>
    <scope>NUCLEOTIDE SEQUENCE [LARGE SCALE GENOMIC DNA]</scope>
    <source>
        <tissue evidence="3">Muscle</tissue>
    </source>
</reference>
<keyword evidence="1" id="KW-0175">Coiled coil</keyword>
<evidence type="ECO:0000256" key="1">
    <source>
        <dbReference type="SAM" id="Coils"/>
    </source>
</evidence>
<dbReference type="Proteomes" id="UP000283509">
    <property type="component" value="Unassembled WGS sequence"/>
</dbReference>
<feature type="compositionally biased region" description="Polar residues" evidence="2">
    <location>
        <begin position="873"/>
        <end position="885"/>
    </location>
</feature>
<feature type="coiled-coil region" evidence="1">
    <location>
        <begin position="374"/>
        <end position="401"/>
    </location>
</feature>
<feature type="compositionally biased region" description="Polar residues" evidence="2">
    <location>
        <begin position="566"/>
        <end position="584"/>
    </location>
</feature>
<feature type="region of interest" description="Disordered" evidence="2">
    <location>
        <begin position="90"/>
        <end position="229"/>
    </location>
</feature>
<reference evidence="3 4" key="2">
    <citation type="submission" date="2019-01" db="EMBL/GenBank/DDBJ databases">
        <title>The decoding of complex shrimp genome reveals the adaptation for benthos swimmer, frequently molting mechanism and breeding impact on genome.</title>
        <authorList>
            <person name="Sun Y."/>
            <person name="Gao Y."/>
            <person name="Yu Y."/>
        </authorList>
    </citation>
    <scope>NUCLEOTIDE SEQUENCE [LARGE SCALE GENOMIC DNA]</scope>
    <source>
        <tissue evidence="3">Muscle</tissue>
    </source>
</reference>
<feature type="compositionally biased region" description="Basic and acidic residues" evidence="2">
    <location>
        <begin position="118"/>
        <end position="134"/>
    </location>
</feature>
<gene>
    <name evidence="3" type="ORF">C7M84_007710</name>
</gene>
<feature type="compositionally biased region" description="Low complexity" evidence="2">
    <location>
        <begin position="962"/>
        <end position="973"/>
    </location>
</feature>
<feature type="compositionally biased region" description="Low complexity" evidence="2">
    <location>
        <begin position="985"/>
        <end position="994"/>
    </location>
</feature>
<feature type="region of interest" description="Disordered" evidence="2">
    <location>
        <begin position="1"/>
        <end position="23"/>
    </location>
</feature>
<protein>
    <submittedName>
        <fullName evidence="3">Uncharacterized protein</fullName>
    </submittedName>
</protein>
<evidence type="ECO:0000313" key="4">
    <source>
        <dbReference type="Proteomes" id="UP000283509"/>
    </source>
</evidence>
<feature type="compositionally biased region" description="Low complexity" evidence="2">
    <location>
        <begin position="858"/>
        <end position="872"/>
    </location>
</feature>
<feature type="compositionally biased region" description="Basic and acidic residues" evidence="2">
    <location>
        <begin position="798"/>
        <end position="807"/>
    </location>
</feature>
<dbReference type="OrthoDB" id="6424548at2759"/>
<feature type="region of interest" description="Disordered" evidence="2">
    <location>
        <begin position="771"/>
        <end position="994"/>
    </location>
</feature>
<feature type="compositionally biased region" description="Low complexity" evidence="2">
    <location>
        <begin position="210"/>
        <end position="222"/>
    </location>
</feature>
<feature type="region of interest" description="Disordered" evidence="2">
    <location>
        <begin position="462"/>
        <end position="521"/>
    </location>
</feature>
<evidence type="ECO:0000313" key="3">
    <source>
        <dbReference type="EMBL" id="ROT73837.1"/>
    </source>
</evidence>
<sequence>MEGAFVSGAEPPASPWTHSIGTSEKYPSRYPRIPVARKIMTFPSIPPPIGQLALTSSARLLLELQREVTSLLEFRDNVLQALPHLHSRGYHSLTPTSNDPSSSPAQAAPHHHAAAARGDVHPPGKAEAALHHMTSDGGQSQQQPPPHTHAITSAGAAGGTSTHTTTVVSSSNSSSSSSSSTGGGKSLSETHSSAVADSGFSTDKAGGSMGKSSSSSAGDHLSGVGGVEDHRWTSVEPELPLGSAEDELWQLLDVIQRKGTRLRNELERAERVERERVSQPPHQPTSSASDPPLASPRPHPAYRDLWPHSLPGPLGAYPSRGEFLPPPPPVATPVGLGVEAEAWAAVERLRQDRQYLVGRVSWAEAEAAASHQRLLDLHDQLMALAGDKRRLEEQVRALRLDPRFDPRLDPRIDPRVDPRVEMRNDLNLQFVKTNGVRRDGPASTGGIVHSVMGGVNTVHIVSDNTTSTTTSSSTSTLSSKSRRYPPSVTVSVAGEVPDDAQAAMGGGGRGGRMYRSASSVRINSERDVVLPRVLKVPIKDRSQRHSTGREAGRDASTSSHREGSTSKDQLQPSTSKDATSTKDVTTPAAVAVPPSTEVRKGSDRVVIERERRAGRADGGLSMPVSLLKGVKIKVQPNKQRISAILREKDVLELQRQLLTTVMETEVLKKQIETASEEWVSKTAEWESEQRQNHATITSLRQENLGLKTQLEERERTAPGQKDASVGAHPLLHTVATMTDSGDAESVEAATHTVHPGPNIKYDVVVHQEDTRHAETNNNTVSGSTLESGGRKAPPAVEKPPRRSREVRTSSSVGSWSSHHTTHSVSSHREASGTEVSGGRESVGRGAGPRTRPGLASGRSTPTATPRSSPAPSINTRTATNRNTLQEGARASPLGRSTSSVAASGRVAVGRRDSLKAPQGNTNGNGKSSNGAGGQHKNSSVFLGDKSCVNKPGSIRVGDGEGSSPTTVSSSLDSCGPPLALSDLKSPSPGSSPVVSAPQKKLFVLLEGQEESSHVGDEVRKAVRKKLSASDLYNKEDCASNDSVQNNLWVESGTGISNKDQNNETIMSELKLSTLKSGSGSTSPASSLASSGSFYDSINTDLDTGDDSTRLMHVEVAFDWNPLPTQEIRYLPPAAHMWTSTHNLNPDKRLPLVGNRTLNSNPVKWPSTIVAPASTKDSAAEGRRSKMTRKLQVGSISKTDSSESVDSHFSSQQGLADSLEEDDDPGFEAVGRMRSKLRAMNGAVRVKSIDRPSVLSMVQIDGVSPRDKVGSLAEESYSAVNSNSVASLSNLANNTQSSKKHDTSVKVSGNNSRKSHLQMRSPRTPASVWEHSATSTGQSSAELNARVHQILARIAASAQ</sequence>
<feature type="compositionally biased region" description="Low complexity" evidence="2">
    <location>
        <begin position="152"/>
        <end position="180"/>
    </location>
</feature>
<feature type="compositionally biased region" description="Polar residues" evidence="2">
    <location>
        <begin position="189"/>
        <end position="201"/>
    </location>
</feature>
<accession>A0A3R7PQE1</accession>
<evidence type="ECO:0000256" key="2">
    <source>
        <dbReference type="SAM" id="MobiDB-lite"/>
    </source>
</evidence>
<feature type="compositionally biased region" description="Low complexity" evidence="2">
    <location>
        <begin position="1201"/>
        <end position="1210"/>
    </location>
</feature>